<protein>
    <submittedName>
        <fullName evidence="1">Type IV toxin-antitoxin system AbiEi family antitoxin domain-containing protein</fullName>
    </submittedName>
</protein>
<dbReference type="AlphaFoldDB" id="A0A6G7YG02"/>
<dbReference type="KEGG" id="npi:G7071_09065"/>
<evidence type="ECO:0000313" key="1">
    <source>
        <dbReference type="EMBL" id="QIK75568.1"/>
    </source>
</evidence>
<dbReference type="EMBL" id="CP049866">
    <property type="protein sequence ID" value="QIK75568.1"/>
    <property type="molecule type" value="Genomic_DNA"/>
</dbReference>
<proteinExistence type="predicted"/>
<evidence type="ECO:0000313" key="2">
    <source>
        <dbReference type="Proteomes" id="UP000502035"/>
    </source>
</evidence>
<name>A0A6G7YG02_9ACTN</name>
<gene>
    <name evidence="1" type="ORF">G7071_09065</name>
</gene>
<accession>A0A6G7YG02</accession>
<organism evidence="1 2">
    <name type="scientific">Nocardioides piscis</name>
    <dbReference type="NCBI Taxonomy" id="2714938"/>
    <lineage>
        <taxon>Bacteria</taxon>
        <taxon>Bacillati</taxon>
        <taxon>Actinomycetota</taxon>
        <taxon>Actinomycetes</taxon>
        <taxon>Propionibacteriales</taxon>
        <taxon>Nocardioidaceae</taxon>
        <taxon>Nocardioides</taxon>
    </lineage>
</organism>
<dbReference type="Proteomes" id="UP000502035">
    <property type="component" value="Chromosome"/>
</dbReference>
<keyword evidence="2" id="KW-1185">Reference proteome</keyword>
<dbReference type="RefSeq" id="WP_166317643.1">
    <property type="nucleotide sequence ID" value="NZ_CP049866.1"/>
</dbReference>
<reference evidence="1 2" key="1">
    <citation type="submission" date="2020-03" db="EMBL/GenBank/DDBJ databases">
        <title>Nocardioides sp. nov., isolated from fish.</title>
        <authorList>
            <person name="Hyun D.-W."/>
            <person name="Bae J.-W."/>
        </authorList>
    </citation>
    <scope>NUCLEOTIDE SEQUENCE [LARGE SCALE GENOMIC DNA]</scope>
    <source>
        <strain evidence="1 2">HDW12A</strain>
    </source>
</reference>
<sequence>MPRTRTCRLEPLALARLMARQEGVISRSQVLELGGDDVDIRRKIRRREWAPVHPGVYVAHTGPLTRAQRMWAAVLLHWPAAVHRESALELHGLKQDRRRSRTEEPVRLAIDAARRTPATVPGIEVERLRDARSWLTPHHWPPRVQVELALLKVASGRDLAGAIAVLADGCQQRRTDVTRLLLAVERLPTLPGRAALVEVLHDVSSGAHSVLETRYLRHVERAHGLPVAQRQVREGAGGRVAIRDGKYAAQGVVVELDGRFGHSDALDRWADLDRDLAAAEQSLVTIRLGWAQVLGPCRVAASVAVILQARGWSGAPRPCGPDCAVRDRGQS</sequence>